<evidence type="ECO:0000313" key="1">
    <source>
        <dbReference type="EMBL" id="KAJ2970106.1"/>
    </source>
</evidence>
<dbReference type="Proteomes" id="UP001143856">
    <property type="component" value="Unassembled WGS sequence"/>
</dbReference>
<name>A0ACC1MV31_9PEZI</name>
<reference evidence="1" key="1">
    <citation type="submission" date="2022-10" db="EMBL/GenBank/DDBJ databases">
        <title>Genome Sequence of Xylaria curta.</title>
        <authorList>
            <person name="Buettner E."/>
        </authorList>
    </citation>
    <scope>NUCLEOTIDE SEQUENCE</scope>
    <source>
        <strain evidence="1">Babe10</strain>
    </source>
</reference>
<accession>A0ACC1MV31</accession>
<evidence type="ECO:0000313" key="2">
    <source>
        <dbReference type="Proteomes" id="UP001143856"/>
    </source>
</evidence>
<organism evidence="1 2">
    <name type="scientific">Xylaria curta</name>
    <dbReference type="NCBI Taxonomy" id="42375"/>
    <lineage>
        <taxon>Eukaryota</taxon>
        <taxon>Fungi</taxon>
        <taxon>Dikarya</taxon>
        <taxon>Ascomycota</taxon>
        <taxon>Pezizomycotina</taxon>
        <taxon>Sordariomycetes</taxon>
        <taxon>Xylariomycetidae</taxon>
        <taxon>Xylariales</taxon>
        <taxon>Xylariaceae</taxon>
        <taxon>Xylaria</taxon>
    </lineage>
</organism>
<sequence>MAASTTSFTLQANPGTDIWRKPPSTNVWNAPISRTVTGVLKKFHSARVTFWAPWTEPLRPSGPAPGAGC</sequence>
<dbReference type="EMBL" id="JAPDGR010003780">
    <property type="protein sequence ID" value="KAJ2970106.1"/>
    <property type="molecule type" value="Genomic_DNA"/>
</dbReference>
<keyword evidence="2" id="KW-1185">Reference proteome</keyword>
<comment type="caution">
    <text evidence="1">The sequence shown here is derived from an EMBL/GenBank/DDBJ whole genome shotgun (WGS) entry which is preliminary data.</text>
</comment>
<protein>
    <submittedName>
        <fullName evidence="1">Uncharacterized protein</fullName>
    </submittedName>
</protein>
<gene>
    <name evidence="1" type="ORF">NUW58_g9799</name>
</gene>
<proteinExistence type="predicted"/>